<dbReference type="Proteomes" id="UP000193642">
    <property type="component" value="Unassembled WGS sequence"/>
</dbReference>
<dbReference type="GO" id="GO:0006310">
    <property type="term" value="P:DNA recombination"/>
    <property type="evidence" value="ECO:0007669"/>
    <property type="project" value="UniProtKB-KW"/>
</dbReference>
<evidence type="ECO:0008006" key="5">
    <source>
        <dbReference type="Google" id="ProtNLM"/>
    </source>
</evidence>
<dbReference type="OrthoDB" id="3163890at2759"/>
<evidence type="ECO:0000313" key="3">
    <source>
        <dbReference type="EMBL" id="ORY47252.1"/>
    </source>
</evidence>
<dbReference type="AlphaFoldDB" id="A0A1Y2CJR9"/>
<feature type="non-terminal residue" evidence="3">
    <location>
        <position position="389"/>
    </location>
</feature>
<evidence type="ECO:0000256" key="2">
    <source>
        <dbReference type="ARBA" id="ARBA00023172"/>
    </source>
</evidence>
<dbReference type="Gene3D" id="1.10.443.10">
    <property type="entry name" value="Intergrase catalytic core"/>
    <property type="match status" value="1"/>
</dbReference>
<name>A0A1Y2CJR9_9FUNG</name>
<gene>
    <name evidence="3" type="ORF">BCR33DRAFT_696311</name>
</gene>
<dbReference type="Gene3D" id="1.10.150.130">
    <property type="match status" value="1"/>
</dbReference>
<keyword evidence="4" id="KW-1185">Reference proteome</keyword>
<dbReference type="SUPFAM" id="SSF56349">
    <property type="entry name" value="DNA breaking-rejoining enzymes"/>
    <property type="match status" value="1"/>
</dbReference>
<dbReference type="InterPro" id="IPR013762">
    <property type="entry name" value="Integrase-like_cat_sf"/>
</dbReference>
<dbReference type="GO" id="GO:0015074">
    <property type="term" value="P:DNA integration"/>
    <property type="evidence" value="ECO:0007669"/>
    <property type="project" value="InterPro"/>
</dbReference>
<evidence type="ECO:0000313" key="4">
    <source>
        <dbReference type="Proteomes" id="UP000193642"/>
    </source>
</evidence>
<keyword evidence="1" id="KW-0238">DNA-binding</keyword>
<dbReference type="InterPro" id="IPR011010">
    <property type="entry name" value="DNA_brk_join_enz"/>
</dbReference>
<protein>
    <recommendedName>
        <fullName evidence="5">DNA breaking-rejoining enzyme</fullName>
    </recommendedName>
</protein>
<dbReference type="EMBL" id="MCGO01000014">
    <property type="protein sequence ID" value="ORY47252.1"/>
    <property type="molecule type" value="Genomic_DNA"/>
</dbReference>
<reference evidence="3 4" key="1">
    <citation type="submission" date="2016-07" db="EMBL/GenBank/DDBJ databases">
        <title>Pervasive Adenine N6-methylation of Active Genes in Fungi.</title>
        <authorList>
            <consortium name="DOE Joint Genome Institute"/>
            <person name="Mondo S.J."/>
            <person name="Dannebaum R.O."/>
            <person name="Kuo R.C."/>
            <person name="Labutti K."/>
            <person name="Haridas S."/>
            <person name="Kuo A."/>
            <person name="Salamov A."/>
            <person name="Ahrendt S.R."/>
            <person name="Lipzen A."/>
            <person name="Sullivan W."/>
            <person name="Andreopoulos W.B."/>
            <person name="Clum A."/>
            <person name="Lindquist E."/>
            <person name="Daum C."/>
            <person name="Ramamoorthy G.K."/>
            <person name="Gryganskyi A."/>
            <person name="Culley D."/>
            <person name="Magnuson J.K."/>
            <person name="James T.Y."/>
            <person name="O'Malley M.A."/>
            <person name="Stajich J.E."/>
            <person name="Spatafora J.W."/>
            <person name="Visel A."/>
            <person name="Grigoriev I.V."/>
        </authorList>
    </citation>
    <scope>NUCLEOTIDE SEQUENCE [LARGE SCALE GENOMIC DNA]</scope>
    <source>
        <strain evidence="3 4">JEL800</strain>
    </source>
</reference>
<organism evidence="3 4">
    <name type="scientific">Rhizoclosmatium globosum</name>
    <dbReference type="NCBI Taxonomy" id="329046"/>
    <lineage>
        <taxon>Eukaryota</taxon>
        <taxon>Fungi</taxon>
        <taxon>Fungi incertae sedis</taxon>
        <taxon>Chytridiomycota</taxon>
        <taxon>Chytridiomycota incertae sedis</taxon>
        <taxon>Chytridiomycetes</taxon>
        <taxon>Chytridiales</taxon>
        <taxon>Chytriomycetaceae</taxon>
        <taxon>Rhizoclosmatium</taxon>
    </lineage>
</organism>
<keyword evidence="2" id="KW-0233">DNA recombination</keyword>
<comment type="caution">
    <text evidence="3">The sequence shown here is derived from an EMBL/GenBank/DDBJ whole genome shotgun (WGS) entry which is preliminary data.</text>
</comment>
<dbReference type="InterPro" id="IPR010998">
    <property type="entry name" value="Integrase_recombinase_N"/>
</dbReference>
<proteinExistence type="predicted"/>
<sequence>MEETHDENCDETDMRRNALHETLNAIMIGVDGARTKGTNQTYKATWKKFLGWLADAVPGHDPMIPDKNTPKYIAAYIMLQCDDIVGLKDTAGSELSCRNLSYSVANLIRSAISYQYRKEGFSTWTAYGNKWIGNPALSTIVTDYLAGLRRKKARNGDVAASMRSLTCFDLECIYDLFFNPSRRTERMNLLVEGVTQERRQQLTDHLCAELYFGYVVSFLCLLRSDETLNIEIPHCRLQINRDGKWQYLKEIAALGNVQLESLKLRLELKLPFRKTAQEGGIQPFYLPIDHDEPHLCAVRAYLRWRLFLRERSSGKMFRNYTEIDAGIPAFHGGDSVAMPSDRYLELFRSVLLDIGLEAHLYGTHSFRRGGAQYFLSERRWDLTMICNWG</sequence>
<accession>A0A1Y2CJR9</accession>
<evidence type="ECO:0000256" key="1">
    <source>
        <dbReference type="ARBA" id="ARBA00023125"/>
    </source>
</evidence>
<dbReference type="GO" id="GO:0003677">
    <property type="term" value="F:DNA binding"/>
    <property type="evidence" value="ECO:0007669"/>
    <property type="project" value="UniProtKB-KW"/>
</dbReference>